<dbReference type="UniPathway" id="UPA00252">
    <property type="reaction ID" value="UER00325"/>
</dbReference>
<comment type="subcellular location">
    <subcellularLocation>
        <location evidence="7">Cytoplasm</location>
    </subcellularLocation>
</comment>
<dbReference type="NCBIfam" id="TIGR00109">
    <property type="entry name" value="hemH"/>
    <property type="match status" value="1"/>
</dbReference>
<dbReference type="InterPro" id="IPR001015">
    <property type="entry name" value="Ferrochelatase"/>
</dbReference>
<dbReference type="PANTHER" id="PTHR11108:SF1">
    <property type="entry name" value="FERROCHELATASE, MITOCHONDRIAL"/>
    <property type="match status" value="1"/>
</dbReference>
<evidence type="ECO:0000256" key="4">
    <source>
        <dbReference type="ARBA" id="ARBA00023239"/>
    </source>
</evidence>
<comment type="caution">
    <text evidence="9">The sequence shown here is derived from an EMBL/GenBank/DDBJ whole genome shotgun (WGS) entry which is preliminary data.</text>
</comment>
<sequence length="362" mass="40347">MSKRAVLLVNLGSPDSTSVPDVRRYLNEFLGDERVIDKPRSKLLRTILVNGIITPFRSPKSSKAYQEIWTAEGSPLVVTSQKVREKLANELGAEAPVYLAMRYGNPSIASVLAKIVADGVTDILLFPQYPHYAMSSWETVVVKVQEEAARLAKPLNVETVQPFFEDADYIEALYQVSAPYLSLPHDMLLVSYHSIPERHLREADSSRAHCTVMKDCCSTCSPIHGTCYKAQVLKTTQAFVKRAGISADKHTVSFQSRLAGEPWLTPYTDYELERLPKEGKKRLLVMTPAFVADCLETLEEIAGEGKEEFLHAGGDWFQHIPCLNDQPPYIDFLAGRVRAWLGGRKPVEIQAGQRAQTLAAAE</sequence>
<dbReference type="InterPro" id="IPR033659">
    <property type="entry name" value="Ferrochelatase_N"/>
</dbReference>
<feature type="binding site" evidence="7">
    <location>
        <position position="296"/>
    </location>
    <ligand>
        <name>Fe(2+)</name>
        <dbReference type="ChEBI" id="CHEBI:29033"/>
    </ligand>
</feature>
<dbReference type="SUPFAM" id="SSF53800">
    <property type="entry name" value="Chelatase"/>
    <property type="match status" value="1"/>
</dbReference>
<comment type="catalytic activity">
    <reaction evidence="6">
        <text>Fe-coproporphyrin III + 2 H(+) = coproporphyrin III + Fe(2+)</text>
        <dbReference type="Rhea" id="RHEA:49572"/>
        <dbReference type="ChEBI" id="CHEBI:15378"/>
        <dbReference type="ChEBI" id="CHEBI:29033"/>
        <dbReference type="ChEBI" id="CHEBI:68438"/>
        <dbReference type="ChEBI" id="CHEBI:131725"/>
        <dbReference type="EC" id="4.99.1.9"/>
    </reaction>
    <physiologicalReaction direction="right-to-left" evidence="6">
        <dbReference type="Rhea" id="RHEA:49574"/>
    </physiologicalReaction>
</comment>
<evidence type="ECO:0000256" key="8">
    <source>
        <dbReference type="RuleBase" id="RU004185"/>
    </source>
</evidence>
<evidence type="ECO:0000256" key="2">
    <source>
        <dbReference type="ARBA" id="ARBA00023004"/>
    </source>
</evidence>
<keyword evidence="5 7" id="KW-0627">Porphyrin biosynthesis</keyword>
<protein>
    <recommendedName>
        <fullName evidence="7">Ferrochelatase</fullName>
        <ecNumber evidence="7">4.98.1.1</ecNumber>
    </recommendedName>
    <alternativeName>
        <fullName evidence="7">Heme synthase</fullName>
    </alternativeName>
    <alternativeName>
        <fullName evidence="7">Protoheme ferro-lyase</fullName>
    </alternativeName>
</protein>
<proteinExistence type="inferred from homology"/>
<evidence type="ECO:0000256" key="5">
    <source>
        <dbReference type="ARBA" id="ARBA00023244"/>
    </source>
</evidence>
<dbReference type="Pfam" id="PF00762">
    <property type="entry name" value="Ferrochelatase"/>
    <property type="match status" value="1"/>
</dbReference>
<dbReference type="RefSeq" id="WP_144229258.1">
    <property type="nucleotide sequence ID" value="NZ_CBCRVV010000019.1"/>
</dbReference>
<dbReference type="OrthoDB" id="9809741at2"/>
<keyword evidence="7" id="KW-0963">Cytoplasm</keyword>
<dbReference type="HAMAP" id="MF_00323">
    <property type="entry name" value="Ferrochelatase"/>
    <property type="match status" value="1"/>
</dbReference>
<organism evidence="9 10">
    <name type="scientific">Rariglobus hedericola</name>
    <dbReference type="NCBI Taxonomy" id="2597822"/>
    <lineage>
        <taxon>Bacteria</taxon>
        <taxon>Pseudomonadati</taxon>
        <taxon>Verrucomicrobiota</taxon>
        <taxon>Opitutia</taxon>
        <taxon>Opitutales</taxon>
        <taxon>Opitutaceae</taxon>
        <taxon>Rariglobus</taxon>
    </lineage>
</organism>
<dbReference type="Gene3D" id="3.40.50.1400">
    <property type="match status" value="2"/>
</dbReference>
<comment type="catalytic activity">
    <reaction evidence="7">
        <text>heme b + 2 H(+) = protoporphyrin IX + Fe(2+)</text>
        <dbReference type="Rhea" id="RHEA:22584"/>
        <dbReference type="ChEBI" id="CHEBI:15378"/>
        <dbReference type="ChEBI" id="CHEBI:29033"/>
        <dbReference type="ChEBI" id="CHEBI:57306"/>
        <dbReference type="ChEBI" id="CHEBI:60344"/>
        <dbReference type="EC" id="4.98.1.1"/>
    </reaction>
</comment>
<keyword evidence="2 7" id="KW-0408">Iron</keyword>
<evidence type="ECO:0000256" key="7">
    <source>
        <dbReference type="HAMAP-Rule" id="MF_00323"/>
    </source>
</evidence>
<evidence type="ECO:0000256" key="1">
    <source>
        <dbReference type="ARBA" id="ARBA00007718"/>
    </source>
</evidence>
<dbReference type="GO" id="GO:0006783">
    <property type="term" value="P:heme biosynthetic process"/>
    <property type="evidence" value="ECO:0007669"/>
    <property type="project" value="UniProtKB-UniRule"/>
</dbReference>
<dbReference type="Proteomes" id="UP000315648">
    <property type="component" value="Unassembled WGS sequence"/>
</dbReference>
<keyword evidence="3 7" id="KW-0350">Heme biosynthesis</keyword>
<gene>
    <name evidence="7" type="primary">hemH</name>
    <name evidence="9" type="ORF">FPL22_06335</name>
</gene>
<comment type="similarity">
    <text evidence="1 7 8">Belongs to the ferrochelatase family.</text>
</comment>
<dbReference type="AlphaFoldDB" id="A0A556QQJ4"/>
<reference evidence="9 10" key="1">
    <citation type="submission" date="2019-07" db="EMBL/GenBank/DDBJ databases">
        <title>Description of 53C-WASEF.</title>
        <authorList>
            <person name="Pitt A."/>
            <person name="Hahn M.W."/>
        </authorList>
    </citation>
    <scope>NUCLEOTIDE SEQUENCE [LARGE SCALE GENOMIC DNA]</scope>
    <source>
        <strain evidence="9 10">53C-WASEF</strain>
    </source>
</reference>
<evidence type="ECO:0000313" key="10">
    <source>
        <dbReference type="Proteomes" id="UP000315648"/>
    </source>
</evidence>
<keyword evidence="4 7" id="KW-0456">Lyase</keyword>
<keyword evidence="10" id="KW-1185">Reference proteome</keyword>
<dbReference type="CDD" id="cd03411">
    <property type="entry name" value="Ferrochelatase_N"/>
    <property type="match status" value="1"/>
</dbReference>
<dbReference type="EC" id="4.98.1.1" evidence="7"/>
<keyword evidence="7" id="KW-0479">Metal-binding</keyword>
<comment type="pathway">
    <text evidence="7">Porphyrin-containing compound metabolism; protoheme biosynthesis; protoheme from protoporphyrin-IX: step 1/1.</text>
</comment>
<name>A0A556QQJ4_9BACT</name>
<feature type="binding site" evidence="7">
    <location>
        <position position="193"/>
    </location>
    <ligand>
        <name>Fe(2+)</name>
        <dbReference type="ChEBI" id="CHEBI:29033"/>
    </ligand>
</feature>
<dbReference type="PANTHER" id="PTHR11108">
    <property type="entry name" value="FERROCHELATASE"/>
    <property type="match status" value="1"/>
</dbReference>
<dbReference type="EMBL" id="VMBG01000001">
    <property type="protein sequence ID" value="TSJ78917.1"/>
    <property type="molecule type" value="Genomic_DNA"/>
</dbReference>
<evidence type="ECO:0000256" key="6">
    <source>
        <dbReference type="ARBA" id="ARBA00024536"/>
    </source>
</evidence>
<evidence type="ECO:0000313" key="9">
    <source>
        <dbReference type="EMBL" id="TSJ78917.1"/>
    </source>
</evidence>
<dbReference type="InterPro" id="IPR033644">
    <property type="entry name" value="Ferrochelatase_C"/>
</dbReference>
<accession>A0A556QQJ4</accession>
<dbReference type="GO" id="GO:0004325">
    <property type="term" value="F:ferrochelatase activity"/>
    <property type="evidence" value="ECO:0007669"/>
    <property type="project" value="UniProtKB-UniRule"/>
</dbReference>
<comment type="function">
    <text evidence="7">Catalyzes the ferrous insertion into protoporphyrin IX.</text>
</comment>
<dbReference type="GO" id="GO:0046872">
    <property type="term" value="F:metal ion binding"/>
    <property type="evidence" value="ECO:0007669"/>
    <property type="project" value="UniProtKB-KW"/>
</dbReference>
<evidence type="ECO:0000256" key="3">
    <source>
        <dbReference type="ARBA" id="ARBA00023133"/>
    </source>
</evidence>
<dbReference type="CDD" id="cd00419">
    <property type="entry name" value="Ferrochelatase_C"/>
    <property type="match status" value="1"/>
</dbReference>
<dbReference type="GO" id="GO:0005737">
    <property type="term" value="C:cytoplasm"/>
    <property type="evidence" value="ECO:0007669"/>
    <property type="project" value="UniProtKB-SubCell"/>
</dbReference>